<dbReference type="Pfam" id="PF00106">
    <property type="entry name" value="adh_short"/>
    <property type="match status" value="1"/>
</dbReference>
<dbReference type="OMA" id="VHAFPWA"/>
<accession>A0A336LIP4</accession>
<organism evidence="2">
    <name type="scientific">Culicoides sonorensis</name>
    <name type="common">Biting midge</name>
    <dbReference type="NCBI Taxonomy" id="179676"/>
    <lineage>
        <taxon>Eukaryota</taxon>
        <taxon>Metazoa</taxon>
        <taxon>Ecdysozoa</taxon>
        <taxon>Arthropoda</taxon>
        <taxon>Hexapoda</taxon>
        <taxon>Insecta</taxon>
        <taxon>Pterygota</taxon>
        <taxon>Neoptera</taxon>
        <taxon>Endopterygota</taxon>
        <taxon>Diptera</taxon>
        <taxon>Nematocera</taxon>
        <taxon>Chironomoidea</taxon>
        <taxon>Ceratopogonidae</taxon>
        <taxon>Ceratopogoninae</taxon>
        <taxon>Culicoides</taxon>
        <taxon>Monoculicoides</taxon>
    </lineage>
</organism>
<dbReference type="GO" id="GO:0005811">
    <property type="term" value="C:lipid droplet"/>
    <property type="evidence" value="ECO:0007669"/>
    <property type="project" value="TreeGrafter"/>
</dbReference>
<dbReference type="AlphaFoldDB" id="A0A336LIP4"/>
<feature type="transmembrane region" description="Helical" evidence="1">
    <location>
        <begin position="6"/>
        <end position="24"/>
    </location>
</feature>
<gene>
    <name evidence="2" type="primary">CSON005996</name>
</gene>
<evidence type="ECO:0000256" key="1">
    <source>
        <dbReference type="SAM" id="Phobius"/>
    </source>
</evidence>
<dbReference type="Gene3D" id="3.40.50.720">
    <property type="entry name" value="NAD(P)-binding Rossmann-like Domain"/>
    <property type="match status" value="1"/>
</dbReference>
<keyword evidence="1" id="KW-0812">Transmembrane</keyword>
<evidence type="ECO:0000313" key="2">
    <source>
        <dbReference type="EMBL" id="SSX17952.1"/>
    </source>
</evidence>
<dbReference type="VEuPathDB" id="VectorBase:CSON005996"/>
<dbReference type="PANTHER" id="PTHR24322:SF748">
    <property type="entry name" value="FI23927P1-RELATED"/>
    <property type="match status" value="1"/>
</dbReference>
<protein>
    <submittedName>
        <fullName evidence="2">CSON005996 protein</fullName>
    </submittedName>
</protein>
<dbReference type="SUPFAM" id="SSF51735">
    <property type="entry name" value="NAD(P)-binding Rossmann-fold domains"/>
    <property type="match status" value="1"/>
</dbReference>
<dbReference type="PANTHER" id="PTHR24322">
    <property type="entry name" value="PKSB"/>
    <property type="match status" value="1"/>
</dbReference>
<sequence>MLNPILFVTLLIIFFSIRYVKMIFRKPKNLRDQIVLITGGANGLGKEIALQLSRLGCKIAIADLDIANAEKTVQEILLEGNCKHAKAYKIDVSSLSEIEQLKLNMKKDLGSVDIVINNAALLFVRPIDEENPVILQKMIDVNVMSLVWTTRVFLQDFIEQKRGHIVTISSIAGFLHIDLYRNKLGKHIKTTTVFPYFINTGNVVKEHTQENYRHTVILSTRKVAKRVIEGIKFNERIVTIPSIAYIFGYKIQIPMILYKMYIRHMTVHKEK</sequence>
<keyword evidence="1" id="KW-0472">Membrane</keyword>
<reference evidence="2" key="1">
    <citation type="submission" date="2018-07" db="EMBL/GenBank/DDBJ databases">
        <authorList>
            <person name="Quirk P.G."/>
            <person name="Krulwich T.A."/>
        </authorList>
    </citation>
    <scope>NUCLEOTIDE SEQUENCE</scope>
</reference>
<dbReference type="PRINTS" id="PR00081">
    <property type="entry name" value="GDHRDH"/>
</dbReference>
<keyword evidence="1" id="KW-1133">Transmembrane helix</keyword>
<dbReference type="InterPro" id="IPR036291">
    <property type="entry name" value="NAD(P)-bd_dom_sf"/>
</dbReference>
<name>A0A336LIP4_CULSO</name>
<dbReference type="EMBL" id="UFQT01000022">
    <property type="protein sequence ID" value="SSX17952.1"/>
    <property type="molecule type" value="Genomic_DNA"/>
</dbReference>
<dbReference type="InterPro" id="IPR002347">
    <property type="entry name" value="SDR_fam"/>
</dbReference>
<dbReference type="GO" id="GO:0016616">
    <property type="term" value="F:oxidoreductase activity, acting on the CH-OH group of donors, NAD or NADP as acceptor"/>
    <property type="evidence" value="ECO:0007669"/>
    <property type="project" value="TreeGrafter"/>
</dbReference>
<proteinExistence type="predicted"/>